<dbReference type="InterPro" id="IPR058711">
    <property type="entry name" value="SCO6045-like_C"/>
</dbReference>
<dbReference type="Pfam" id="PF26136">
    <property type="entry name" value="SCO6045_C"/>
    <property type="match status" value="1"/>
</dbReference>
<dbReference type="EMBL" id="VIWX01000004">
    <property type="protein sequence ID" value="TWF93854.1"/>
    <property type="molecule type" value="Genomic_DNA"/>
</dbReference>
<evidence type="ECO:0000313" key="3">
    <source>
        <dbReference type="Proteomes" id="UP000316184"/>
    </source>
</evidence>
<dbReference type="OrthoDB" id="5382443at2"/>
<proteinExistence type="predicted"/>
<organism evidence="2 3">
    <name type="scientific">Saccharopolyspora dendranthemae</name>
    <dbReference type="NCBI Taxonomy" id="1181886"/>
    <lineage>
        <taxon>Bacteria</taxon>
        <taxon>Bacillati</taxon>
        <taxon>Actinomycetota</taxon>
        <taxon>Actinomycetes</taxon>
        <taxon>Pseudonocardiales</taxon>
        <taxon>Pseudonocardiaceae</taxon>
        <taxon>Saccharopolyspora</taxon>
    </lineage>
</organism>
<protein>
    <recommendedName>
        <fullName evidence="1">SCO6045-like C-terminal domain-containing protein</fullName>
    </recommendedName>
</protein>
<keyword evidence="3" id="KW-1185">Reference proteome</keyword>
<gene>
    <name evidence="2" type="ORF">FHU35_14127</name>
</gene>
<dbReference type="Proteomes" id="UP000316184">
    <property type="component" value="Unassembled WGS sequence"/>
</dbReference>
<evidence type="ECO:0000259" key="1">
    <source>
        <dbReference type="Pfam" id="PF26136"/>
    </source>
</evidence>
<comment type="caution">
    <text evidence="2">The sequence shown here is derived from an EMBL/GenBank/DDBJ whole genome shotgun (WGS) entry which is preliminary data.</text>
</comment>
<dbReference type="AlphaFoldDB" id="A0A561U3B0"/>
<name>A0A561U3B0_9PSEU</name>
<reference evidence="2 3" key="1">
    <citation type="submission" date="2019-06" db="EMBL/GenBank/DDBJ databases">
        <title>Sequencing the genomes of 1000 actinobacteria strains.</title>
        <authorList>
            <person name="Klenk H.-P."/>
        </authorList>
    </citation>
    <scope>NUCLEOTIDE SEQUENCE [LARGE SCALE GENOMIC DNA]</scope>
    <source>
        <strain evidence="2 3">DSM 46699</strain>
    </source>
</reference>
<accession>A0A561U3B0</accession>
<evidence type="ECO:0000313" key="2">
    <source>
        <dbReference type="EMBL" id="TWF93854.1"/>
    </source>
</evidence>
<sequence length="105" mass="12445">MSDPRERLAAQQQQLLAALLGHAEAPPGFDQDQLRVQQRALLNKRRRVVAKLRPELAEELGERFQPLFDSYAVEHPRRPGQRARADATRFARWITRRNRPWKRRR</sequence>
<dbReference type="RefSeq" id="WP_145741768.1">
    <property type="nucleotide sequence ID" value="NZ_VIWX01000004.1"/>
</dbReference>
<feature type="domain" description="SCO6045-like C-terminal" evidence="1">
    <location>
        <begin position="9"/>
        <end position="95"/>
    </location>
</feature>